<accession>A0A4C2A8Z3</accession>
<evidence type="ECO:0000313" key="3">
    <source>
        <dbReference type="Proteomes" id="UP000299102"/>
    </source>
</evidence>
<organism evidence="2 3">
    <name type="scientific">Eumeta variegata</name>
    <name type="common">Bagworm moth</name>
    <name type="synonym">Eumeta japonica</name>
    <dbReference type="NCBI Taxonomy" id="151549"/>
    <lineage>
        <taxon>Eukaryota</taxon>
        <taxon>Metazoa</taxon>
        <taxon>Ecdysozoa</taxon>
        <taxon>Arthropoda</taxon>
        <taxon>Hexapoda</taxon>
        <taxon>Insecta</taxon>
        <taxon>Pterygota</taxon>
        <taxon>Neoptera</taxon>
        <taxon>Endopterygota</taxon>
        <taxon>Lepidoptera</taxon>
        <taxon>Glossata</taxon>
        <taxon>Ditrysia</taxon>
        <taxon>Tineoidea</taxon>
        <taxon>Psychidae</taxon>
        <taxon>Oiketicinae</taxon>
        <taxon>Eumeta</taxon>
    </lineage>
</organism>
<reference evidence="2 3" key="1">
    <citation type="journal article" date="2019" name="Commun. Biol.">
        <title>The bagworm genome reveals a unique fibroin gene that provides high tensile strength.</title>
        <authorList>
            <person name="Kono N."/>
            <person name="Nakamura H."/>
            <person name="Ohtoshi R."/>
            <person name="Tomita M."/>
            <person name="Numata K."/>
            <person name="Arakawa K."/>
        </authorList>
    </citation>
    <scope>NUCLEOTIDE SEQUENCE [LARGE SCALE GENOMIC DNA]</scope>
</reference>
<dbReference type="EMBL" id="BGZK01002917">
    <property type="protein sequence ID" value="GBP97331.1"/>
    <property type="molecule type" value="Genomic_DNA"/>
</dbReference>
<dbReference type="AlphaFoldDB" id="A0A4C2A8Z3"/>
<name>A0A4C2A8Z3_EUMVA</name>
<evidence type="ECO:0000256" key="1">
    <source>
        <dbReference type="SAM" id="MobiDB-lite"/>
    </source>
</evidence>
<keyword evidence="3" id="KW-1185">Reference proteome</keyword>
<gene>
    <name evidence="2" type="ORF">EVAR_103844_1</name>
</gene>
<dbReference type="Proteomes" id="UP000299102">
    <property type="component" value="Unassembled WGS sequence"/>
</dbReference>
<comment type="caution">
    <text evidence="2">The sequence shown here is derived from an EMBL/GenBank/DDBJ whole genome shotgun (WGS) entry which is preliminary data.</text>
</comment>
<proteinExistence type="predicted"/>
<evidence type="ECO:0000313" key="2">
    <source>
        <dbReference type="EMBL" id="GBP97331.1"/>
    </source>
</evidence>
<feature type="region of interest" description="Disordered" evidence="1">
    <location>
        <begin position="1"/>
        <end position="26"/>
    </location>
</feature>
<protein>
    <submittedName>
        <fullName evidence="2">Uncharacterized protein</fullName>
    </submittedName>
</protein>
<sequence>MDEEEGAQVFTPRHSINRTPPSGLSTVREDLLEGTQLLGMDKTEKRPRESPAEEVPRCGQRLLLSGDLSARLLDLHYQKQES</sequence>